<dbReference type="Proteomes" id="UP001263371">
    <property type="component" value="Unassembled WGS sequence"/>
</dbReference>
<feature type="transmembrane region" description="Helical" evidence="1">
    <location>
        <begin position="127"/>
        <end position="146"/>
    </location>
</feature>
<gene>
    <name evidence="2" type="ORF">RWH45_11870</name>
</gene>
<evidence type="ECO:0000313" key="2">
    <source>
        <dbReference type="EMBL" id="MDU0367911.1"/>
    </source>
</evidence>
<keyword evidence="1" id="KW-1133">Transmembrane helix</keyword>
<dbReference type="Pfam" id="PF20128">
    <property type="entry name" value="DUF6518"/>
    <property type="match status" value="1"/>
</dbReference>
<dbReference type="RefSeq" id="WP_315995094.1">
    <property type="nucleotide sequence ID" value="NZ_JAWDIS010000002.1"/>
</dbReference>
<comment type="caution">
    <text evidence="2">The sequence shown here is derived from an EMBL/GenBank/DDBJ whole genome shotgun (WGS) entry which is preliminary data.</text>
</comment>
<feature type="transmembrane region" description="Helical" evidence="1">
    <location>
        <begin position="96"/>
        <end position="115"/>
    </location>
</feature>
<sequence length="207" mass="21234">MHPRHWLVPALSVAAASLVLGGLTSVGQTVLPAALVSFANSAGGWTMLAFGLVWLTRARPPVAAALGIVSFVLLIEGYRIVSGWRGFFYAEPFQDTFTVIGVFAGPVVGLSASLLRRGAAAWKPFAAAPVAAVLIGEGVYGLTVVAASTSPVYWVVQIVAGLALMTAAVHAARHRIVPAVVGVVLALGGAAAFIAFYLWLGQLGSAG</sequence>
<keyword evidence="3" id="KW-1185">Reference proteome</keyword>
<keyword evidence="1" id="KW-0472">Membrane</keyword>
<feature type="transmembrane region" description="Helical" evidence="1">
    <location>
        <begin position="179"/>
        <end position="200"/>
    </location>
</feature>
<feature type="transmembrane region" description="Helical" evidence="1">
    <location>
        <begin position="152"/>
        <end position="172"/>
    </location>
</feature>
<name>A0ABU3T950_9MICO</name>
<dbReference type="EMBL" id="JAWDIS010000002">
    <property type="protein sequence ID" value="MDU0367911.1"/>
    <property type="molecule type" value="Genomic_DNA"/>
</dbReference>
<feature type="transmembrane region" description="Helical" evidence="1">
    <location>
        <begin position="62"/>
        <end position="81"/>
    </location>
</feature>
<accession>A0ABU3T950</accession>
<proteinExistence type="predicted"/>
<keyword evidence="1" id="KW-0812">Transmembrane</keyword>
<feature type="transmembrane region" description="Helical" evidence="1">
    <location>
        <begin position="31"/>
        <end position="55"/>
    </location>
</feature>
<protein>
    <submittedName>
        <fullName evidence="2">DUF6518 family protein</fullName>
    </submittedName>
</protein>
<evidence type="ECO:0000256" key="1">
    <source>
        <dbReference type="SAM" id="Phobius"/>
    </source>
</evidence>
<organism evidence="2 3">
    <name type="scientific">Microbacterium galbum</name>
    <dbReference type="NCBI Taxonomy" id="3075994"/>
    <lineage>
        <taxon>Bacteria</taxon>
        <taxon>Bacillati</taxon>
        <taxon>Actinomycetota</taxon>
        <taxon>Actinomycetes</taxon>
        <taxon>Micrococcales</taxon>
        <taxon>Microbacteriaceae</taxon>
        <taxon>Microbacterium</taxon>
    </lineage>
</organism>
<reference evidence="2 3" key="1">
    <citation type="submission" date="2023-09" db="EMBL/GenBank/DDBJ databases">
        <title>Microbacterium fusihabitans sp. nov., Microbacterium phycihabitans sp. nov., and Microbacterium cervinum sp. nov., isolated from dried seaweeds of beach.</title>
        <authorList>
            <person name="Lee S.D."/>
        </authorList>
    </citation>
    <scope>NUCLEOTIDE SEQUENCE [LARGE SCALE GENOMIC DNA]</scope>
    <source>
        <strain evidence="2 3">KSW4-17</strain>
    </source>
</reference>
<evidence type="ECO:0000313" key="3">
    <source>
        <dbReference type="Proteomes" id="UP001263371"/>
    </source>
</evidence>
<dbReference type="InterPro" id="IPR045393">
    <property type="entry name" value="DUF6518"/>
</dbReference>